<sequence>MASVFDGMAGVLAETLGTPILFLPQVGESREVLSIFRETPVEATGDDGGAIIINMPTWRVRKSDAVAVRGDQIEVSGGRRYVVVASYISGSPADDAFVIYKLEAV</sequence>
<dbReference type="GO" id="GO:0019068">
    <property type="term" value="P:virion assembly"/>
    <property type="evidence" value="ECO:0007669"/>
    <property type="project" value="InterPro"/>
</dbReference>
<dbReference type="AlphaFoldDB" id="A0A2T6A5I9"/>
<reference evidence="1 2" key="1">
    <citation type="submission" date="2018-04" db="EMBL/GenBank/DDBJ databases">
        <title>Genomic Encyclopedia of Archaeal and Bacterial Type Strains, Phase II (KMG-II): from individual species to whole genera.</title>
        <authorList>
            <person name="Goeker M."/>
        </authorList>
    </citation>
    <scope>NUCLEOTIDE SEQUENCE [LARGE SCALE GENOMIC DNA]</scope>
    <source>
        <strain evidence="1 2">DSM 21823</strain>
    </source>
</reference>
<gene>
    <name evidence="1" type="ORF">C8N34_14012</name>
</gene>
<evidence type="ECO:0000313" key="2">
    <source>
        <dbReference type="Proteomes" id="UP000244224"/>
    </source>
</evidence>
<protein>
    <recommendedName>
        <fullName evidence="3">Head-tail joining protein</fullName>
    </recommendedName>
</protein>
<dbReference type="EMBL" id="QBKP01000040">
    <property type="protein sequence ID" value="PTX39032.1"/>
    <property type="molecule type" value="Genomic_DNA"/>
</dbReference>
<comment type="caution">
    <text evidence="1">The sequence shown here is derived from an EMBL/GenBank/DDBJ whole genome shotgun (WGS) entry which is preliminary data.</text>
</comment>
<evidence type="ECO:0000313" key="1">
    <source>
        <dbReference type="EMBL" id="PTX39032.1"/>
    </source>
</evidence>
<name>A0A2T6A5I9_9RHOB</name>
<dbReference type="InterPro" id="IPR008018">
    <property type="entry name" value="Phage_tail_attach_FII"/>
</dbReference>
<evidence type="ECO:0008006" key="3">
    <source>
        <dbReference type="Google" id="ProtNLM"/>
    </source>
</evidence>
<accession>A0A2T6A5I9</accession>
<dbReference type="InterPro" id="IPR053734">
    <property type="entry name" value="Phage_Head-Tail_Connect_sf"/>
</dbReference>
<dbReference type="Proteomes" id="UP000244224">
    <property type="component" value="Unassembled WGS sequence"/>
</dbReference>
<proteinExistence type="predicted"/>
<keyword evidence="2" id="KW-1185">Reference proteome</keyword>
<dbReference type="Pfam" id="PF05354">
    <property type="entry name" value="Phage_attach"/>
    <property type="match status" value="1"/>
</dbReference>
<organism evidence="1 2">
    <name type="scientific">Gemmobacter caeni</name>
    <dbReference type="NCBI Taxonomy" id="589035"/>
    <lineage>
        <taxon>Bacteria</taxon>
        <taxon>Pseudomonadati</taxon>
        <taxon>Pseudomonadota</taxon>
        <taxon>Alphaproteobacteria</taxon>
        <taxon>Rhodobacterales</taxon>
        <taxon>Paracoccaceae</taxon>
        <taxon>Gemmobacter</taxon>
    </lineage>
</organism>
<dbReference type="RefSeq" id="WP_108130970.1">
    <property type="nucleotide sequence ID" value="NZ_QBKP01000040.1"/>
</dbReference>
<dbReference type="Gene3D" id="2.40.10.180">
    <property type="entry name" value="Phage tail proteins"/>
    <property type="match status" value="1"/>
</dbReference>
<dbReference type="OrthoDB" id="7693309at2"/>